<feature type="region of interest" description="Disordered" evidence="5">
    <location>
        <begin position="613"/>
        <end position="647"/>
    </location>
</feature>
<dbReference type="InterPro" id="IPR036259">
    <property type="entry name" value="MFS_trans_sf"/>
</dbReference>
<comment type="subcellular location">
    <subcellularLocation>
        <location evidence="1">Membrane</location>
        <topology evidence="1">Multi-pass membrane protein</topology>
    </subcellularLocation>
</comment>
<comment type="caution">
    <text evidence="8">The sequence shown here is derived from an EMBL/GenBank/DDBJ whole genome shotgun (WGS) entry which is preliminary data.</text>
</comment>
<feature type="transmembrane region" description="Helical" evidence="6">
    <location>
        <begin position="137"/>
        <end position="153"/>
    </location>
</feature>
<evidence type="ECO:0000256" key="4">
    <source>
        <dbReference type="ARBA" id="ARBA00023136"/>
    </source>
</evidence>
<feature type="compositionally biased region" description="Polar residues" evidence="5">
    <location>
        <begin position="635"/>
        <end position="647"/>
    </location>
</feature>
<feature type="compositionally biased region" description="Basic and acidic residues" evidence="5">
    <location>
        <begin position="582"/>
        <end position="599"/>
    </location>
</feature>
<evidence type="ECO:0000256" key="1">
    <source>
        <dbReference type="ARBA" id="ARBA00004141"/>
    </source>
</evidence>
<feature type="domain" description="Major facilitator superfamily (MFS) profile" evidence="7">
    <location>
        <begin position="95"/>
        <end position="502"/>
    </location>
</feature>
<gene>
    <name evidence="9" type="ORF">IHE44_0000088</name>
    <name evidence="8" type="ORF">IHE44_001936</name>
</gene>
<keyword evidence="10" id="KW-1185">Reference proteome</keyword>
<dbReference type="PANTHER" id="PTHR24064">
    <property type="entry name" value="SOLUTE CARRIER FAMILY 22 MEMBER"/>
    <property type="match status" value="1"/>
</dbReference>
<dbReference type="Gene3D" id="1.20.1250.20">
    <property type="entry name" value="MFS general substrate transporter like domains"/>
    <property type="match status" value="1"/>
</dbReference>
<dbReference type="Proteomes" id="UP000618051">
    <property type="component" value="Unassembled WGS sequence"/>
</dbReference>
<keyword evidence="4 6" id="KW-0472">Membrane</keyword>
<evidence type="ECO:0000256" key="3">
    <source>
        <dbReference type="ARBA" id="ARBA00022989"/>
    </source>
</evidence>
<feature type="transmembrane region" description="Helical" evidence="6">
    <location>
        <begin position="477"/>
        <end position="497"/>
    </location>
</feature>
<feature type="transmembrane region" description="Helical" evidence="6">
    <location>
        <begin position="165"/>
        <end position="184"/>
    </location>
</feature>
<dbReference type="AlphaFoldDB" id="A0A835NMW2"/>
<name>A0A835NMW2_9PASS</name>
<dbReference type="PROSITE" id="PS50850">
    <property type="entry name" value="MFS"/>
    <property type="match status" value="1"/>
</dbReference>
<feature type="transmembrane region" description="Helical" evidence="6">
    <location>
        <begin position="251"/>
        <end position="269"/>
    </location>
</feature>
<accession>A0A835NMW2</accession>
<dbReference type="SUPFAM" id="SSF103473">
    <property type="entry name" value="MFS general substrate transporter"/>
    <property type="match status" value="1"/>
</dbReference>
<reference evidence="8" key="1">
    <citation type="submission" date="2020-10" db="EMBL/GenBank/DDBJ databases">
        <title>Feather gene expression reveals the developmental basis of iridescence in African starlings.</title>
        <authorList>
            <person name="Rubenstein D.R."/>
        </authorList>
    </citation>
    <scope>NUCLEOTIDE SEQUENCE</scope>
    <source>
        <strain evidence="8">SS15</strain>
        <tissue evidence="8">Liver</tissue>
    </source>
</reference>
<evidence type="ECO:0000256" key="2">
    <source>
        <dbReference type="ARBA" id="ARBA00022692"/>
    </source>
</evidence>
<sequence>MSGIGEILKAAGDFGQFQKCLVLLSVIPCFSVSFHQFCQLFMVPYVPYHCDTSWIRAVGPNLTEEEQLNLTLPRGTDGQFEQCSMYSPVDWDLDSILAYGLNDTEKCTNGWVYPSGQPPSLLTEFDLVCDRKDLNDIAQAIYMAGLLLGSMIFGPLSDRIGRRPVILISVFLQGLFGLGIAFVPDFYVYMAFRCVVGASVSGITMTILALATEWIGVSSRPKAVLTSHCYFAIGQMILAGLSYGIRNWRLLEIAGSVPIFAFFFFIRVLPESARWLVTKGRIEEAKKLLQKAAATNKRSLPPELLEQLKPEKEAKSGSFLDLFRKKHLQKVTLIMSCVWFVNSIVYYGLSLNVTNFGLDIYLTQLAFGAVEIPARVCCIFILQRFGRRKTQAVLLVLSGLVCLVITGIPEDQPVATTVLATIGKFAASASFSTSFVYAAELFPTVVRQTGVGLCSMSARVAGILAPLIRLLGQYHGAIPMAIFGSAPVLGGLLCVLLPETRGTELADDTGDSHPPEVCKNATSGSQNGQVKGKGGGQDNESTKTTFPRGLSLGRAAPALLPDQLLTIAERNQDVQGTCGSHSKPEISEKKAEPTRERTPKSTSFICYEEETNTRETQLQHHMERKAKYSSLYPPQGSTPRVSGSRMQNRATTTGMLPKMAMGMAWWYWPRGMISGARIPATLAMVEHSPTPVCLGERGAGISTPGLNVAPPPPPALAEGSPGFNFKTQEVKESEQGKETHGQLLFHLQSMESLSGTGL</sequence>
<dbReference type="CDD" id="cd17374">
    <property type="entry name" value="MFS_OAT"/>
    <property type="match status" value="1"/>
</dbReference>
<evidence type="ECO:0000313" key="8">
    <source>
        <dbReference type="EMBL" id="KAG0117996.1"/>
    </source>
</evidence>
<dbReference type="Pfam" id="PF00083">
    <property type="entry name" value="Sugar_tr"/>
    <property type="match status" value="1"/>
</dbReference>
<reference evidence="9" key="3">
    <citation type="submission" date="2022-01" db="EMBL/GenBank/DDBJ databases">
        <authorList>
            <person name="Rubenstein D.R."/>
        </authorList>
    </citation>
    <scope>NUCLEOTIDE SEQUENCE</scope>
    <source>
        <strain evidence="9">SS15</strain>
        <tissue evidence="9">Liver</tissue>
    </source>
</reference>
<reference evidence="9 10" key="2">
    <citation type="journal article" date="2021" name="J. Hered.">
        <title>Feather Gene Expression Elucidates the Developmental Basis of Plumage Iridescence in African Starlings.</title>
        <authorList>
            <person name="Rubenstein D.R."/>
            <person name="Corvelo A."/>
            <person name="MacManes M.D."/>
            <person name="Maia R."/>
            <person name="Narzisi G."/>
            <person name="Rousaki A."/>
            <person name="Vandenabeele P."/>
            <person name="Shawkey M.D."/>
            <person name="Solomon J."/>
        </authorList>
    </citation>
    <scope>NUCLEOTIDE SEQUENCE [LARGE SCALE GENOMIC DNA]</scope>
    <source>
        <strain evidence="9">SS15</strain>
    </source>
</reference>
<dbReference type="GO" id="GO:0022857">
    <property type="term" value="F:transmembrane transporter activity"/>
    <property type="evidence" value="ECO:0007669"/>
    <property type="project" value="InterPro"/>
</dbReference>
<feature type="region of interest" description="Disordered" evidence="5">
    <location>
        <begin position="505"/>
        <end position="550"/>
    </location>
</feature>
<feature type="transmembrane region" description="Helical" evidence="6">
    <location>
        <begin position="414"/>
        <end position="438"/>
    </location>
</feature>
<evidence type="ECO:0000256" key="6">
    <source>
        <dbReference type="SAM" id="Phobius"/>
    </source>
</evidence>
<feature type="transmembrane region" description="Helical" evidence="6">
    <location>
        <begin position="361"/>
        <end position="382"/>
    </location>
</feature>
<dbReference type="InterPro" id="IPR005828">
    <property type="entry name" value="MFS_sugar_transport-like"/>
</dbReference>
<feature type="transmembrane region" description="Helical" evidence="6">
    <location>
        <begin position="223"/>
        <end position="245"/>
    </location>
</feature>
<organism evidence="8">
    <name type="scientific">Lamprotornis superbus</name>
    <dbReference type="NCBI Taxonomy" id="245042"/>
    <lineage>
        <taxon>Eukaryota</taxon>
        <taxon>Metazoa</taxon>
        <taxon>Chordata</taxon>
        <taxon>Craniata</taxon>
        <taxon>Vertebrata</taxon>
        <taxon>Euteleostomi</taxon>
        <taxon>Archelosauria</taxon>
        <taxon>Archosauria</taxon>
        <taxon>Dinosauria</taxon>
        <taxon>Saurischia</taxon>
        <taxon>Theropoda</taxon>
        <taxon>Coelurosauria</taxon>
        <taxon>Aves</taxon>
        <taxon>Neognathae</taxon>
        <taxon>Neoaves</taxon>
        <taxon>Telluraves</taxon>
        <taxon>Australaves</taxon>
        <taxon>Passeriformes</taxon>
        <taxon>Sturnidae</taxon>
        <taxon>Lamprotornis</taxon>
    </lineage>
</organism>
<proteinExistence type="predicted"/>
<dbReference type="GO" id="GO:0016020">
    <property type="term" value="C:membrane"/>
    <property type="evidence" value="ECO:0007669"/>
    <property type="project" value="UniProtKB-SubCell"/>
</dbReference>
<feature type="transmembrane region" description="Helical" evidence="6">
    <location>
        <begin position="450"/>
        <end position="471"/>
    </location>
</feature>
<evidence type="ECO:0000256" key="5">
    <source>
        <dbReference type="SAM" id="MobiDB-lite"/>
    </source>
</evidence>
<protein>
    <recommendedName>
        <fullName evidence="7">Major facilitator superfamily (MFS) profile domain-containing protein</fullName>
    </recommendedName>
</protein>
<evidence type="ECO:0000313" key="10">
    <source>
        <dbReference type="Proteomes" id="UP000618051"/>
    </source>
</evidence>
<evidence type="ECO:0000313" key="9">
    <source>
        <dbReference type="EMBL" id="KAI1242558.1"/>
    </source>
</evidence>
<feature type="transmembrane region" description="Helical" evidence="6">
    <location>
        <begin position="190"/>
        <end position="211"/>
    </location>
</feature>
<feature type="transmembrane region" description="Helical" evidence="6">
    <location>
        <begin position="391"/>
        <end position="408"/>
    </location>
</feature>
<feature type="transmembrane region" description="Helical" evidence="6">
    <location>
        <begin position="331"/>
        <end position="349"/>
    </location>
</feature>
<keyword evidence="3 6" id="KW-1133">Transmembrane helix</keyword>
<dbReference type="InterPro" id="IPR020846">
    <property type="entry name" value="MFS_dom"/>
</dbReference>
<feature type="region of interest" description="Disordered" evidence="5">
    <location>
        <begin position="574"/>
        <end position="600"/>
    </location>
</feature>
<dbReference type="OrthoDB" id="5296287at2759"/>
<keyword evidence="2 6" id="KW-0812">Transmembrane</keyword>
<dbReference type="EMBL" id="JADDUC020000001">
    <property type="protein sequence ID" value="KAI1242558.1"/>
    <property type="molecule type" value="Genomic_DNA"/>
</dbReference>
<evidence type="ECO:0000259" key="7">
    <source>
        <dbReference type="PROSITE" id="PS50850"/>
    </source>
</evidence>
<dbReference type="EMBL" id="JADDUC010000124">
    <property type="protein sequence ID" value="KAG0117996.1"/>
    <property type="molecule type" value="Genomic_DNA"/>
</dbReference>